<dbReference type="Proteomes" id="UP000681722">
    <property type="component" value="Unassembled WGS sequence"/>
</dbReference>
<dbReference type="Proteomes" id="UP000663829">
    <property type="component" value="Unassembled WGS sequence"/>
</dbReference>
<evidence type="ECO:0000313" key="2">
    <source>
        <dbReference type="EMBL" id="CAF4455459.1"/>
    </source>
</evidence>
<protein>
    <submittedName>
        <fullName evidence="1">Uncharacterized protein</fullName>
    </submittedName>
</protein>
<accession>A0A815ZS84</accession>
<evidence type="ECO:0000313" key="3">
    <source>
        <dbReference type="Proteomes" id="UP000663829"/>
    </source>
</evidence>
<reference evidence="1" key="1">
    <citation type="submission" date="2021-02" db="EMBL/GenBank/DDBJ databases">
        <authorList>
            <person name="Nowell W R."/>
        </authorList>
    </citation>
    <scope>NUCLEOTIDE SEQUENCE</scope>
</reference>
<keyword evidence="3" id="KW-1185">Reference proteome</keyword>
<dbReference type="AlphaFoldDB" id="A0A815ZS84"/>
<sequence>MTNIFSTWINEVRSSEESVMCRHEQEQVQKRITRPRKMKNICDDVKLKLAKTKYIEDEDFDRYQKVLRALSHRYIDVIKDAGDSNDED</sequence>
<dbReference type="EMBL" id="CAJOBC010098649">
    <property type="protein sequence ID" value="CAF4455459.1"/>
    <property type="molecule type" value="Genomic_DNA"/>
</dbReference>
<name>A0A815ZS84_9BILA</name>
<dbReference type="EMBL" id="CAJNOQ010032604">
    <property type="protein sequence ID" value="CAF1585882.1"/>
    <property type="molecule type" value="Genomic_DNA"/>
</dbReference>
<organism evidence="1 3">
    <name type="scientific">Didymodactylos carnosus</name>
    <dbReference type="NCBI Taxonomy" id="1234261"/>
    <lineage>
        <taxon>Eukaryota</taxon>
        <taxon>Metazoa</taxon>
        <taxon>Spiralia</taxon>
        <taxon>Gnathifera</taxon>
        <taxon>Rotifera</taxon>
        <taxon>Eurotatoria</taxon>
        <taxon>Bdelloidea</taxon>
        <taxon>Philodinida</taxon>
        <taxon>Philodinidae</taxon>
        <taxon>Didymodactylos</taxon>
    </lineage>
</organism>
<comment type="caution">
    <text evidence="1">The sequence shown here is derived from an EMBL/GenBank/DDBJ whole genome shotgun (WGS) entry which is preliminary data.</text>
</comment>
<proteinExistence type="predicted"/>
<evidence type="ECO:0000313" key="1">
    <source>
        <dbReference type="EMBL" id="CAF1585882.1"/>
    </source>
</evidence>
<gene>
    <name evidence="1" type="ORF">GPM918_LOCUS41413</name>
    <name evidence="2" type="ORF">SRO942_LOCUS42459</name>
</gene>